<feature type="region of interest" description="Disordered" evidence="5">
    <location>
        <begin position="27"/>
        <end position="49"/>
    </location>
</feature>
<accession>A0AAW0STF2</accession>
<dbReference type="EC" id="3.6.1.23" evidence="3"/>
<feature type="compositionally biased region" description="Low complexity" evidence="5">
    <location>
        <begin position="27"/>
        <end position="36"/>
    </location>
</feature>
<dbReference type="SUPFAM" id="SSF51283">
    <property type="entry name" value="dUTPase-like"/>
    <property type="match status" value="1"/>
</dbReference>
<name>A0AAW0STF2_SCYPA</name>
<organism evidence="7 8">
    <name type="scientific">Scylla paramamosain</name>
    <name type="common">Mud crab</name>
    <dbReference type="NCBI Taxonomy" id="85552"/>
    <lineage>
        <taxon>Eukaryota</taxon>
        <taxon>Metazoa</taxon>
        <taxon>Ecdysozoa</taxon>
        <taxon>Arthropoda</taxon>
        <taxon>Crustacea</taxon>
        <taxon>Multicrustacea</taxon>
        <taxon>Malacostraca</taxon>
        <taxon>Eumalacostraca</taxon>
        <taxon>Eucarida</taxon>
        <taxon>Decapoda</taxon>
        <taxon>Pleocyemata</taxon>
        <taxon>Brachyura</taxon>
        <taxon>Eubrachyura</taxon>
        <taxon>Portunoidea</taxon>
        <taxon>Portunidae</taxon>
        <taxon>Portuninae</taxon>
        <taxon>Scylla</taxon>
    </lineage>
</organism>
<sequence>MEELEGLYEASVRSVVSNTIAVATKPSEVAVEAESSTSGQGEQTQHGRFYHHPPPRYCLGFRKTHTDAVMPKAVVYLGDTLKKEEGLIKYKLLGEEARAPEMEDRGIFGKVPMFLSMEYRLVPPVSSKIVKMGVAISLPIKSCYMQLQSSPLSSGFYAIENSVHMTSVQAGVIDADYRGEVKVVLKNDSKDQIFEIKPGLPVVMGVLYDVACPVTRLIDATGAIENLIGIDDKRNEIDERSPRFINSKSCYWDLFVFRSSVANFMAAAIASFVMCDPHFFLYMVFGTLCQTSSMTSMLQNMH</sequence>
<dbReference type="GO" id="GO:0000287">
    <property type="term" value="F:magnesium ion binding"/>
    <property type="evidence" value="ECO:0007669"/>
    <property type="project" value="InterPro"/>
</dbReference>
<protein>
    <recommendedName>
        <fullName evidence="3">dUTP diphosphatase</fullName>
        <ecNumber evidence="3">3.6.1.23</ecNumber>
    </recommendedName>
</protein>
<proteinExistence type="inferred from homology"/>
<feature type="domain" description="dUTPase-like" evidence="6">
    <location>
        <begin position="119"/>
        <end position="197"/>
    </location>
</feature>
<keyword evidence="8" id="KW-1185">Reference proteome</keyword>
<evidence type="ECO:0000256" key="2">
    <source>
        <dbReference type="ARBA" id="ARBA00006581"/>
    </source>
</evidence>
<dbReference type="InterPro" id="IPR036157">
    <property type="entry name" value="dUTPase-like_sf"/>
</dbReference>
<dbReference type="Proteomes" id="UP001487740">
    <property type="component" value="Unassembled WGS sequence"/>
</dbReference>
<dbReference type="InterPro" id="IPR029054">
    <property type="entry name" value="dUTPase-like"/>
</dbReference>
<feature type="compositionally biased region" description="Polar residues" evidence="5">
    <location>
        <begin position="37"/>
        <end position="46"/>
    </location>
</feature>
<dbReference type="GO" id="GO:0046081">
    <property type="term" value="P:dUTP catabolic process"/>
    <property type="evidence" value="ECO:0007669"/>
    <property type="project" value="InterPro"/>
</dbReference>
<dbReference type="InterPro" id="IPR008181">
    <property type="entry name" value="dUTPase"/>
</dbReference>
<keyword evidence="4" id="KW-0546">Nucleotide metabolism</keyword>
<comment type="pathway">
    <text evidence="1">Pyrimidine metabolism; dUMP biosynthesis; dUMP from dCTP (dUTP route): step 2/2.</text>
</comment>
<evidence type="ECO:0000256" key="4">
    <source>
        <dbReference type="ARBA" id="ARBA00023080"/>
    </source>
</evidence>
<evidence type="ECO:0000256" key="5">
    <source>
        <dbReference type="SAM" id="MobiDB-lite"/>
    </source>
</evidence>
<dbReference type="Pfam" id="PF00692">
    <property type="entry name" value="dUTPase"/>
    <property type="match status" value="1"/>
</dbReference>
<evidence type="ECO:0000256" key="1">
    <source>
        <dbReference type="ARBA" id="ARBA00005142"/>
    </source>
</evidence>
<dbReference type="AlphaFoldDB" id="A0AAW0STF2"/>
<evidence type="ECO:0000313" key="7">
    <source>
        <dbReference type="EMBL" id="KAK8378000.1"/>
    </source>
</evidence>
<evidence type="ECO:0000256" key="3">
    <source>
        <dbReference type="ARBA" id="ARBA00012379"/>
    </source>
</evidence>
<evidence type="ECO:0000259" key="6">
    <source>
        <dbReference type="Pfam" id="PF00692"/>
    </source>
</evidence>
<dbReference type="GO" id="GO:0006226">
    <property type="term" value="P:dUMP biosynthetic process"/>
    <property type="evidence" value="ECO:0007669"/>
    <property type="project" value="InterPro"/>
</dbReference>
<comment type="caution">
    <text evidence="7">The sequence shown here is derived from an EMBL/GenBank/DDBJ whole genome shotgun (WGS) entry which is preliminary data.</text>
</comment>
<dbReference type="GO" id="GO:0004170">
    <property type="term" value="F:dUTP diphosphatase activity"/>
    <property type="evidence" value="ECO:0007669"/>
    <property type="project" value="UniProtKB-EC"/>
</dbReference>
<gene>
    <name evidence="7" type="ORF">O3P69_018730</name>
</gene>
<dbReference type="Gene3D" id="2.70.40.10">
    <property type="match status" value="1"/>
</dbReference>
<comment type="similarity">
    <text evidence="2">Belongs to the dUTPase family.</text>
</comment>
<dbReference type="EMBL" id="JARAKH010000046">
    <property type="protein sequence ID" value="KAK8378000.1"/>
    <property type="molecule type" value="Genomic_DNA"/>
</dbReference>
<dbReference type="PANTHER" id="PTHR11241:SF0">
    <property type="entry name" value="DEOXYURIDINE 5'-TRIPHOSPHATE NUCLEOTIDOHYDROLASE"/>
    <property type="match status" value="1"/>
</dbReference>
<reference evidence="7 8" key="1">
    <citation type="submission" date="2023-03" db="EMBL/GenBank/DDBJ databases">
        <title>High-quality genome of Scylla paramamosain provides insights in environmental adaptation.</title>
        <authorList>
            <person name="Zhang L."/>
        </authorList>
    </citation>
    <scope>NUCLEOTIDE SEQUENCE [LARGE SCALE GENOMIC DNA]</scope>
    <source>
        <strain evidence="7">LZ_2023a</strain>
        <tissue evidence="7">Muscle</tissue>
    </source>
</reference>
<dbReference type="PANTHER" id="PTHR11241">
    <property type="entry name" value="DEOXYURIDINE 5'-TRIPHOSPHATE NUCLEOTIDOHYDROLASE"/>
    <property type="match status" value="1"/>
</dbReference>
<evidence type="ECO:0000313" key="8">
    <source>
        <dbReference type="Proteomes" id="UP001487740"/>
    </source>
</evidence>